<evidence type="ECO:0000313" key="1">
    <source>
        <dbReference type="EMBL" id="KAL0161164.1"/>
    </source>
</evidence>
<dbReference type="EMBL" id="JAMKFB020000022">
    <property type="protein sequence ID" value="KAL0161164.1"/>
    <property type="molecule type" value="Genomic_DNA"/>
</dbReference>
<gene>
    <name evidence="1" type="ORF">M9458_044889</name>
</gene>
<dbReference type="SUPFAM" id="SSF48726">
    <property type="entry name" value="Immunoglobulin"/>
    <property type="match status" value="1"/>
</dbReference>
<dbReference type="PANTHER" id="PTHR21063:SF4">
    <property type="entry name" value="CD48 ANTIGEN-RELATED"/>
    <property type="match status" value="1"/>
</dbReference>
<organism evidence="1 2">
    <name type="scientific">Cirrhinus mrigala</name>
    <name type="common">Mrigala</name>
    <dbReference type="NCBI Taxonomy" id="683832"/>
    <lineage>
        <taxon>Eukaryota</taxon>
        <taxon>Metazoa</taxon>
        <taxon>Chordata</taxon>
        <taxon>Craniata</taxon>
        <taxon>Vertebrata</taxon>
        <taxon>Euteleostomi</taxon>
        <taxon>Actinopterygii</taxon>
        <taxon>Neopterygii</taxon>
        <taxon>Teleostei</taxon>
        <taxon>Ostariophysi</taxon>
        <taxon>Cypriniformes</taxon>
        <taxon>Cyprinidae</taxon>
        <taxon>Labeoninae</taxon>
        <taxon>Labeonini</taxon>
        <taxon>Cirrhinus</taxon>
    </lineage>
</organism>
<keyword evidence="2" id="KW-1185">Reference proteome</keyword>
<reference evidence="1 2" key="1">
    <citation type="submission" date="2024-05" db="EMBL/GenBank/DDBJ databases">
        <title>Genome sequencing and assembly of Indian major carp, Cirrhinus mrigala (Hamilton, 1822).</title>
        <authorList>
            <person name="Mohindra V."/>
            <person name="Chowdhury L.M."/>
            <person name="Lal K."/>
            <person name="Jena J.K."/>
        </authorList>
    </citation>
    <scope>NUCLEOTIDE SEQUENCE [LARGE SCALE GENOMIC DNA]</scope>
    <source>
        <strain evidence="1">CM1030</strain>
        <tissue evidence="1">Blood</tissue>
    </source>
</reference>
<evidence type="ECO:0008006" key="3">
    <source>
        <dbReference type="Google" id="ProtNLM"/>
    </source>
</evidence>
<evidence type="ECO:0000313" key="2">
    <source>
        <dbReference type="Proteomes" id="UP001529510"/>
    </source>
</evidence>
<dbReference type="PANTHER" id="PTHR21063">
    <property type="entry name" value="LFA-3"/>
    <property type="match status" value="1"/>
</dbReference>
<dbReference type="InterPro" id="IPR036179">
    <property type="entry name" value="Ig-like_dom_sf"/>
</dbReference>
<sequence>SKICTNEQCEDRFRDRLKLDHKTGSLTITYIRTTDSGMYKLQINSSRIGITKSFNVTVPS</sequence>
<dbReference type="Gene3D" id="2.60.40.2710">
    <property type="match status" value="1"/>
</dbReference>
<dbReference type="AlphaFoldDB" id="A0ABD0NGN0"/>
<comment type="caution">
    <text evidence="1">The sequence shown here is derived from an EMBL/GenBank/DDBJ whole genome shotgun (WGS) entry which is preliminary data.</text>
</comment>
<name>A0ABD0NGN0_CIRMR</name>
<feature type="non-terminal residue" evidence="1">
    <location>
        <position position="1"/>
    </location>
</feature>
<proteinExistence type="predicted"/>
<feature type="non-terminal residue" evidence="1">
    <location>
        <position position="60"/>
    </location>
</feature>
<protein>
    <recommendedName>
        <fullName evidence="3">Immunoglobulin V-set domain-containing protein</fullName>
    </recommendedName>
</protein>
<dbReference type="Proteomes" id="UP001529510">
    <property type="component" value="Unassembled WGS sequence"/>
</dbReference>
<accession>A0ABD0NGN0</accession>